<dbReference type="AlphaFoldDB" id="A0A426X1A2"/>
<keyword evidence="4" id="KW-0575">Peroxidase</keyword>
<evidence type="ECO:0000256" key="4">
    <source>
        <dbReference type="ARBA" id="ARBA00022559"/>
    </source>
</evidence>
<evidence type="ECO:0000256" key="6">
    <source>
        <dbReference type="ARBA" id="ARBA00022723"/>
    </source>
</evidence>
<evidence type="ECO:0000256" key="5">
    <source>
        <dbReference type="ARBA" id="ARBA00022617"/>
    </source>
</evidence>
<evidence type="ECO:0000256" key="7">
    <source>
        <dbReference type="ARBA" id="ARBA00022837"/>
    </source>
</evidence>
<protein>
    <recommendedName>
        <fullName evidence="13">Plant heme peroxidase family profile domain-containing protein</fullName>
    </recommendedName>
</protein>
<sequence>MTTRRWPMGWRGTSTTAPATSSSPSLPAVGRWAGVGLLRRHLPRARVHRPRPPAFGVRHRRWPRRRPPPGLLPRLLRSASPPNQTLRPKALEVIDDLRSLVEHACGLVVSCADITALAAREAVFLVCIHFCSCHSYISLQGFHATRKKR</sequence>
<evidence type="ECO:0000313" key="15">
    <source>
        <dbReference type="Proteomes" id="UP000287651"/>
    </source>
</evidence>
<dbReference type="GO" id="GO:0140825">
    <property type="term" value="F:lactoperoxidase activity"/>
    <property type="evidence" value="ECO:0007669"/>
    <property type="project" value="UniProtKB-EC"/>
</dbReference>
<dbReference type="EMBL" id="AMZH03029560">
    <property type="protein sequence ID" value="RRT33240.1"/>
    <property type="molecule type" value="Genomic_DNA"/>
</dbReference>
<reference evidence="14 15" key="1">
    <citation type="journal article" date="2014" name="Agronomy (Basel)">
        <title>A Draft Genome Sequence for Ensete ventricosum, the Drought-Tolerant Tree Against Hunger.</title>
        <authorList>
            <person name="Harrison J."/>
            <person name="Moore K.A."/>
            <person name="Paszkiewicz K."/>
            <person name="Jones T."/>
            <person name="Grant M."/>
            <person name="Ambacheew D."/>
            <person name="Muzemil S."/>
            <person name="Studholme D.J."/>
        </authorList>
    </citation>
    <scope>NUCLEOTIDE SEQUENCE [LARGE SCALE GENOMIC DNA]</scope>
</reference>
<comment type="cofactor">
    <cofactor evidence="2">
        <name>Ca(2+)</name>
        <dbReference type="ChEBI" id="CHEBI:29108"/>
    </cofactor>
</comment>
<dbReference type="SUPFAM" id="SSF48113">
    <property type="entry name" value="Heme-dependent peroxidases"/>
    <property type="match status" value="1"/>
</dbReference>
<evidence type="ECO:0000256" key="2">
    <source>
        <dbReference type="ARBA" id="ARBA00001913"/>
    </source>
</evidence>
<dbReference type="GO" id="GO:0042744">
    <property type="term" value="P:hydrogen peroxide catabolic process"/>
    <property type="evidence" value="ECO:0007669"/>
    <property type="project" value="UniProtKB-KW"/>
</dbReference>
<dbReference type="Pfam" id="PF00141">
    <property type="entry name" value="peroxidase"/>
    <property type="match status" value="1"/>
</dbReference>
<evidence type="ECO:0000256" key="11">
    <source>
        <dbReference type="RuleBase" id="RU004241"/>
    </source>
</evidence>
<comment type="similarity">
    <text evidence="11">Belongs to the peroxidase family.</text>
</comment>
<proteinExistence type="inferred from homology"/>
<dbReference type="InterPro" id="IPR002016">
    <property type="entry name" value="Haem_peroxidase"/>
</dbReference>
<evidence type="ECO:0000259" key="13">
    <source>
        <dbReference type="PROSITE" id="PS50873"/>
    </source>
</evidence>
<evidence type="ECO:0000256" key="3">
    <source>
        <dbReference type="ARBA" id="ARBA00001970"/>
    </source>
</evidence>
<comment type="cofactor">
    <cofactor evidence="3">
        <name>heme b</name>
        <dbReference type="ChEBI" id="CHEBI:60344"/>
    </cofactor>
</comment>
<name>A0A426X1A2_ENSVE</name>
<evidence type="ECO:0000256" key="8">
    <source>
        <dbReference type="ARBA" id="ARBA00023002"/>
    </source>
</evidence>
<organism evidence="14 15">
    <name type="scientific">Ensete ventricosum</name>
    <name type="common">Abyssinian banana</name>
    <name type="synonym">Musa ensete</name>
    <dbReference type="NCBI Taxonomy" id="4639"/>
    <lineage>
        <taxon>Eukaryota</taxon>
        <taxon>Viridiplantae</taxon>
        <taxon>Streptophyta</taxon>
        <taxon>Embryophyta</taxon>
        <taxon>Tracheophyta</taxon>
        <taxon>Spermatophyta</taxon>
        <taxon>Magnoliopsida</taxon>
        <taxon>Liliopsida</taxon>
        <taxon>Zingiberales</taxon>
        <taxon>Musaceae</taxon>
        <taxon>Ensete</taxon>
    </lineage>
</organism>
<evidence type="ECO:0000313" key="14">
    <source>
        <dbReference type="EMBL" id="RRT33240.1"/>
    </source>
</evidence>
<dbReference type="PANTHER" id="PTHR31235">
    <property type="entry name" value="PEROXIDASE 25-RELATED"/>
    <property type="match status" value="1"/>
</dbReference>
<dbReference type="InterPro" id="IPR010255">
    <property type="entry name" value="Haem_peroxidase_sf"/>
</dbReference>
<dbReference type="InterPro" id="IPR000823">
    <property type="entry name" value="Peroxidase_pln"/>
</dbReference>
<keyword evidence="6" id="KW-0479">Metal-binding</keyword>
<feature type="region of interest" description="Disordered" evidence="12">
    <location>
        <begin position="49"/>
        <end position="79"/>
    </location>
</feature>
<keyword evidence="10" id="KW-0376">Hydrogen peroxide</keyword>
<dbReference type="PROSITE" id="PS50873">
    <property type="entry name" value="PEROXIDASE_4"/>
    <property type="match status" value="1"/>
</dbReference>
<keyword evidence="8" id="KW-0560">Oxidoreductase</keyword>
<accession>A0A426X1A2</accession>
<feature type="region of interest" description="Disordered" evidence="12">
    <location>
        <begin position="1"/>
        <end position="25"/>
    </location>
</feature>
<keyword evidence="5" id="KW-0349">Heme</keyword>
<dbReference type="GO" id="GO:0020037">
    <property type="term" value="F:heme binding"/>
    <property type="evidence" value="ECO:0007669"/>
    <property type="project" value="InterPro"/>
</dbReference>
<dbReference type="GO" id="GO:0006979">
    <property type="term" value="P:response to oxidative stress"/>
    <property type="evidence" value="ECO:0007669"/>
    <property type="project" value="InterPro"/>
</dbReference>
<keyword evidence="7" id="KW-0106">Calcium</keyword>
<feature type="compositionally biased region" description="Basic residues" evidence="12">
    <location>
        <begin position="49"/>
        <end position="67"/>
    </location>
</feature>
<evidence type="ECO:0000256" key="12">
    <source>
        <dbReference type="SAM" id="MobiDB-lite"/>
    </source>
</evidence>
<comment type="caution">
    <text evidence="14">The sequence shown here is derived from an EMBL/GenBank/DDBJ whole genome shotgun (WGS) entry which is preliminary data.</text>
</comment>
<evidence type="ECO:0000256" key="10">
    <source>
        <dbReference type="ARBA" id="ARBA00023324"/>
    </source>
</evidence>
<evidence type="ECO:0000256" key="9">
    <source>
        <dbReference type="ARBA" id="ARBA00023004"/>
    </source>
</evidence>
<keyword evidence="9" id="KW-0408">Iron</keyword>
<evidence type="ECO:0000256" key="1">
    <source>
        <dbReference type="ARBA" id="ARBA00000189"/>
    </source>
</evidence>
<comment type="catalytic activity">
    <reaction evidence="1">
        <text>2 a phenolic donor + H2O2 = 2 a phenolic radical donor + 2 H2O</text>
        <dbReference type="Rhea" id="RHEA:56136"/>
        <dbReference type="ChEBI" id="CHEBI:15377"/>
        <dbReference type="ChEBI" id="CHEBI:16240"/>
        <dbReference type="ChEBI" id="CHEBI:139520"/>
        <dbReference type="ChEBI" id="CHEBI:139521"/>
        <dbReference type="EC" id="1.11.1.7"/>
    </reaction>
</comment>
<gene>
    <name evidence="14" type="ORF">B296_00041409</name>
</gene>
<dbReference type="Proteomes" id="UP000287651">
    <property type="component" value="Unassembled WGS sequence"/>
</dbReference>
<feature type="domain" description="Plant heme peroxidase family profile" evidence="13">
    <location>
        <begin position="80"/>
        <end position="149"/>
    </location>
</feature>
<dbReference type="GO" id="GO:0046872">
    <property type="term" value="F:metal ion binding"/>
    <property type="evidence" value="ECO:0007669"/>
    <property type="project" value="UniProtKB-KW"/>
</dbReference>
<dbReference type="Gene3D" id="1.10.520.10">
    <property type="match status" value="1"/>
</dbReference>
<feature type="compositionally biased region" description="Low complexity" evidence="12">
    <location>
        <begin position="13"/>
        <end position="25"/>
    </location>
</feature>